<dbReference type="Proteomes" id="UP000078240">
    <property type="component" value="Unassembled WGS sequence"/>
</dbReference>
<reference evidence="2 3" key="1">
    <citation type="submission" date="2016-01" db="EMBL/GenBank/DDBJ databases">
        <title>Biosynthesis of antibiotic leucinostatins and their inhibition on Phytophthora in bio-control Purpureocillium lilacinum.</title>
        <authorList>
            <person name="Wang G."/>
            <person name="Liu Z."/>
            <person name="Lin R."/>
            <person name="Li E."/>
            <person name="Mao Z."/>
            <person name="Ling J."/>
            <person name="Yin W."/>
            <person name="Xie B."/>
        </authorList>
    </citation>
    <scope>NUCLEOTIDE SEQUENCE [LARGE SCALE GENOMIC DNA]</scope>
    <source>
        <strain evidence="2">PLBJ-1</strain>
    </source>
</reference>
<feature type="compositionally biased region" description="Pro residues" evidence="1">
    <location>
        <begin position="63"/>
        <end position="73"/>
    </location>
</feature>
<feature type="region of interest" description="Disordered" evidence="1">
    <location>
        <begin position="168"/>
        <end position="221"/>
    </location>
</feature>
<sequence length="470" mass="51826">MARQSKDVEILVHVAAPSRTADDVTYRRLAQAYLSFTADRRTRVASIAATDEPERSSPAAAEEPPPSFQPPRLPSSSQGYATAAPDLAFGPDSQDLSFQSAWDNRSSPCLPPASHDSPRSSLSTSQMNRDAIPALSSFCVPPSQISDSYPLPDPSILQDTPTRILQRFLNRPRASTDTSTSPSPSKRRQWRRDGTADNDETIDVPSSFPAPTQDEVDSNTSVVSLGEHKVIPVTPLVPHLPPGGRKRKTDVREEEQSVIDVTHISSSVLSNPPTSSPHRAGSEPLPSKKAQTAFGGIDALSLLRSSSDTGRLRSSNLTAVDEVANRLEIRPPSPPIGVDHVKPQDLVTDRLAKLALDLSSRYHPVELRPVEPLERGYWLIDCSRWSSEKRLEAWVFLTNYLHKGLAGWGVWCRRDAAHGWIRLYCWGCVVKHTYLLLYLASARQIKTTRAKWIGSDGEMALEVPARDRRS</sequence>
<feature type="region of interest" description="Disordered" evidence="1">
    <location>
        <begin position="234"/>
        <end position="289"/>
    </location>
</feature>
<feature type="compositionally biased region" description="Polar residues" evidence="1">
    <location>
        <begin position="94"/>
        <end position="107"/>
    </location>
</feature>
<name>A0A179GWL0_PURLI</name>
<comment type="caution">
    <text evidence="2">The sequence shown here is derived from an EMBL/GenBank/DDBJ whole genome shotgun (WGS) entry which is preliminary data.</text>
</comment>
<feature type="compositionally biased region" description="Low complexity" evidence="1">
    <location>
        <begin position="171"/>
        <end position="184"/>
    </location>
</feature>
<organism evidence="2 3">
    <name type="scientific">Purpureocillium lilacinum</name>
    <name type="common">Paecilomyces lilacinus</name>
    <dbReference type="NCBI Taxonomy" id="33203"/>
    <lineage>
        <taxon>Eukaryota</taxon>
        <taxon>Fungi</taxon>
        <taxon>Dikarya</taxon>
        <taxon>Ascomycota</taxon>
        <taxon>Pezizomycotina</taxon>
        <taxon>Sordariomycetes</taxon>
        <taxon>Hypocreomycetidae</taxon>
        <taxon>Hypocreales</taxon>
        <taxon>Ophiocordycipitaceae</taxon>
        <taxon>Purpureocillium</taxon>
    </lineage>
</organism>
<proteinExistence type="predicted"/>
<accession>A0A179GWL0</accession>
<dbReference type="AlphaFoldDB" id="A0A179GWL0"/>
<evidence type="ECO:0000313" key="3">
    <source>
        <dbReference type="Proteomes" id="UP000078240"/>
    </source>
</evidence>
<protein>
    <submittedName>
        <fullName evidence="2">Uncharacterized protein</fullName>
    </submittedName>
</protein>
<evidence type="ECO:0000256" key="1">
    <source>
        <dbReference type="SAM" id="MobiDB-lite"/>
    </source>
</evidence>
<gene>
    <name evidence="2" type="ORF">VFPBJ_04205</name>
</gene>
<feature type="region of interest" description="Disordered" evidence="1">
    <location>
        <begin position="45"/>
        <end position="126"/>
    </location>
</feature>
<evidence type="ECO:0000313" key="2">
    <source>
        <dbReference type="EMBL" id="OAQ81621.1"/>
    </source>
</evidence>
<feature type="compositionally biased region" description="Low complexity" evidence="1">
    <location>
        <begin position="265"/>
        <end position="277"/>
    </location>
</feature>
<dbReference type="EMBL" id="LSBH01000003">
    <property type="protein sequence ID" value="OAQ81621.1"/>
    <property type="molecule type" value="Genomic_DNA"/>
</dbReference>